<keyword evidence="5 9" id="KW-0808">Transferase</keyword>
<dbReference type="AlphaFoldDB" id="A0A7S0KHX5"/>
<evidence type="ECO:0000256" key="3">
    <source>
        <dbReference type="ARBA" id="ARBA00007220"/>
    </source>
</evidence>
<dbReference type="InterPro" id="IPR000850">
    <property type="entry name" value="Adenylat/UMP-CMP_kin"/>
</dbReference>
<evidence type="ECO:0000256" key="6">
    <source>
        <dbReference type="ARBA" id="ARBA00022741"/>
    </source>
</evidence>
<comment type="similarity">
    <text evidence="3 9">Belongs to the adenylate kinase family.</text>
</comment>
<dbReference type="EC" id="2.7.4.3" evidence="4"/>
<accession>A0A7S0KHX5</accession>
<dbReference type="NCBIfam" id="TIGR01351">
    <property type="entry name" value="adk"/>
    <property type="match status" value="1"/>
</dbReference>
<dbReference type="GO" id="GO:0004017">
    <property type="term" value="F:AMP kinase activity"/>
    <property type="evidence" value="ECO:0007669"/>
    <property type="project" value="UniProtKB-EC"/>
</dbReference>
<dbReference type="FunFam" id="3.40.50.300:FF:000106">
    <property type="entry name" value="Adenylate kinase mitochondrial"/>
    <property type="match status" value="1"/>
</dbReference>
<feature type="domain" description="Adenylate kinase active site lid" evidence="10">
    <location>
        <begin position="142"/>
        <end position="194"/>
    </location>
</feature>
<evidence type="ECO:0000256" key="9">
    <source>
        <dbReference type="RuleBase" id="RU003330"/>
    </source>
</evidence>
<evidence type="ECO:0000256" key="1">
    <source>
        <dbReference type="ARBA" id="ARBA00000582"/>
    </source>
</evidence>
<dbReference type="PRINTS" id="PR00094">
    <property type="entry name" value="ADENYLTKNASE"/>
</dbReference>
<evidence type="ECO:0000259" key="10">
    <source>
        <dbReference type="Pfam" id="PF05191"/>
    </source>
</evidence>
<evidence type="ECO:0000256" key="7">
    <source>
        <dbReference type="ARBA" id="ARBA00022777"/>
    </source>
</evidence>
<dbReference type="PANTHER" id="PTHR23359">
    <property type="entry name" value="NUCLEOTIDE KINASE"/>
    <property type="match status" value="1"/>
</dbReference>
<dbReference type="Pfam" id="PF00406">
    <property type="entry name" value="ADK"/>
    <property type="match status" value="1"/>
</dbReference>
<dbReference type="InterPro" id="IPR006259">
    <property type="entry name" value="Adenyl_kin_sub"/>
</dbReference>
<evidence type="ECO:0000256" key="2">
    <source>
        <dbReference type="ARBA" id="ARBA00003053"/>
    </source>
</evidence>
<dbReference type="InterPro" id="IPR027417">
    <property type="entry name" value="P-loop_NTPase"/>
</dbReference>
<evidence type="ECO:0000256" key="5">
    <source>
        <dbReference type="ARBA" id="ARBA00022679"/>
    </source>
</evidence>
<comment type="catalytic activity">
    <reaction evidence="1">
        <text>AMP + ATP = 2 ADP</text>
        <dbReference type="Rhea" id="RHEA:12973"/>
        <dbReference type="ChEBI" id="CHEBI:30616"/>
        <dbReference type="ChEBI" id="CHEBI:456215"/>
        <dbReference type="ChEBI" id="CHEBI:456216"/>
        <dbReference type="EC" id="2.7.4.3"/>
    </reaction>
</comment>
<dbReference type="Pfam" id="PF05191">
    <property type="entry name" value="ADK_lid"/>
    <property type="match status" value="1"/>
</dbReference>
<dbReference type="GO" id="GO:0005524">
    <property type="term" value="F:ATP binding"/>
    <property type="evidence" value="ECO:0007669"/>
    <property type="project" value="InterPro"/>
</dbReference>
<dbReference type="InterPro" id="IPR007862">
    <property type="entry name" value="Adenylate_kinase_lid-dom"/>
</dbReference>
<keyword evidence="7 9" id="KW-0418">Kinase</keyword>
<gene>
    <name evidence="11" type="ORF">MSP1404_LOCUS2684</name>
</gene>
<evidence type="ECO:0000256" key="8">
    <source>
        <dbReference type="ARBA" id="ARBA00031517"/>
    </source>
</evidence>
<dbReference type="Gene3D" id="3.40.50.300">
    <property type="entry name" value="P-loop containing nucleotide triphosphate hydrolases"/>
    <property type="match status" value="1"/>
</dbReference>
<dbReference type="PROSITE" id="PS00113">
    <property type="entry name" value="ADENYLATE_KINASE"/>
    <property type="match status" value="1"/>
</dbReference>
<comment type="function">
    <text evidence="2">Catalyzes the reversible transfer of the terminal phosphate group between ATP and AMP. Plays an important role in cellular energy homeostasis and in adenine nucleotide metabolism.</text>
</comment>
<dbReference type="NCBIfam" id="NF001381">
    <property type="entry name" value="PRK00279.1-3"/>
    <property type="match status" value="1"/>
</dbReference>
<evidence type="ECO:0000313" key="11">
    <source>
        <dbReference type="EMBL" id="CAD8580552.1"/>
    </source>
</evidence>
<sequence length="245" mass="26646">MFTSQADAKYSAKSRNILILFGPPGAGKGTHAPKIVDKLSIPQLSTGDMLRAAVAAGTDVGKKAKAAMDSGALVTDEIVVGIIADRIKEKDCVDGFILDGFPRTLAQSKMLDKELAKTGEAVSRVIELSVPDAVLTERICGRWVHKSSGRSYHVKFNPPKSLAKLGGKDLNKEKDKTKWMKDDETGEALMQRSDDTAEALVSRLDAYHKQTVPVLKHYGKKKCVAIDANRDMDSIWASIDKATDF</sequence>
<reference evidence="11" key="1">
    <citation type="submission" date="2021-01" db="EMBL/GenBank/DDBJ databases">
        <authorList>
            <person name="Corre E."/>
            <person name="Pelletier E."/>
            <person name="Niang G."/>
            <person name="Scheremetjew M."/>
            <person name="Finn R."/>
            <person name="Kale V."/>
            <person name="Holt S."/>
            <person name="Cochrane G."/>
            <person name="Meng A."/>
            <person name="Brown T."/>
            <person name="Cohen L."/>
        </authorList>
    </citation>
    <scope>NUCLEOTIDE SEQUENCE</scope>
    <source>
        <strain evidence="11">CCMP494</strain>
    </source>
</reference>
<keyword evidence="6" id="KW-0547">Nucleotide-binding</keyword>
<organism evidence="11">
    <name type="scientific">Micromonas pusilla</name>
    <name type="common">Picoplanktonic green alga</name>
    <name type="synonym">Chromulina pusilla</name>
    <dbReference type="NCBI Taxonomy" id="38833"/>
    <lineage>
        <taxon>Eukaryota</taxon>
        <taxon>Viridiplantae</taxon>
        <taxon>Chlorophyta</taxon>
        <taxon>Mamiellophyceae</taxon>
        <taxon>Mamiellales</taxon>
        <taxon>Mamiellaceae</taxon>
        <taxon>Micromonas</taxon>
    </lineage>
</organism>
<dbReference type="SUPFAM" id="SSF52540">
    <property type="entry name" value="P-loop containing nucleoside triphosphate hydrolases"/>
    <property type="match status" value="1"/>
</dbReference>
<protein>
    <recommendedName>
        <fullName evidence="4">adenylate kinase</fullName>
        <ecNumber evidence="4">2.7.4.3</ecNumber>
    </recommendedName>
    <alternativeName>
        <fullName evidence="8">ATP:AMP phosphotransferase</fullName>
    </alternativeName>
</protein>
<evidence type="ECO:0000256" key="4">
    <source>
        <dbReference type="ARBA" id="ARBA00012955"/>
    </source>
</evidence>
<dbReference type="InterPro" id="IPR033690">
    <property type="entry name" value="Adenylat_kinase_CS"/>
</dbReference>
<dbReference type="CDD" id="cd01428">
    <property type="entry name" value="ADK"/>
    <property type="match status" value="1"/>
</dbReference>
<proteinExistence type="inferred from homology"/>
<name>A0A7S0KHX5_MICPS</name>
<dbReference type="HAMAP" id="MF_00235">
    <property type="entry name" value="Adenylate_kinase_Adk"/>
    <property type="match status" value="1"/>
</dbReference>
<dbReference type="EMBL" id="HBEV01003582">
    <property type="protein sequence ID" value="CAD8580552.1"/>
    <property type="molecule type" value="Transcribed_RNA"/>
</dbReference>